<dbReference type="SMART" id="SM01009">
    <property type="entry name" value="AlkA_N"/>
    <property type="match status" value="1"/>
</dbReference>
<dbReference type="SMART" id="SM00342">
    <property type="entry name" value="HTH_ARAC"/>
    <property type="match status" value="1"/>
</dbReference>
<dbReference type="InterPro" id="IPR018060">
    <property type="entry name" value="HTH_AraC"/>
</dbReference>
<dbReference type="Pfam" id="PF02805">
    <property type="entry name" value="Ada_Zn_binding"/>
    <property type="match status" value="1"/>
</dbReference>
<dbReference type="Gene3D" id="3.40.10.10">
    <property type="entry name" value="DNA Methylphosphotriester Repair Domain"/>
    <property type="match status" value="1"/>
</dbReference>
<dbReference type="InterPro" id="IPR023170">
    <property type="entry name" value="HhH_base_excis_C"/>
</dbReference>
<keyword evidence="7" id="KW-0010">Activator</keyword>
<dbReference type="EC" id="3.2.2.21" evidence="3"/>
<dbReference type="InterPro" id="IPR010316">
    <property type="entry name" value="AlkA_N"/>
</dbReference>
<dbReference type="PROSITE" id="PS01124">
    <property type="entry name" value="HTH_ARAC_FAMILY_2"/>
    <property type="match status" value="1"/>
</dbReference>
<evidence type="ECO:0000313" key="12">
    <source>
        <dbReference type="EMBL" id="UOQ59026.1"/>
    </source>
</evidence>
<dbReference type="InterPro" id="IPR051912">
    <property type="entry name" value="Alkylbase_DNA_Glycosylase/TA"/>
</dbReference>
<accession>A0ABY4FRX5</accession>
<evidence type="ECO:0000256" key="1">
    <source>
        <dbReference type="ARBA" id="ARBA00000086"/>
    </source>
</evidence>
<dbReference type="InterPro" id="IPR004026">
    <property type="entry name" value="Ada_DNA_repair_Zn-bd"/>
</dbReference>
<keyword evidence="6" id="KW-0805">Transcription regulation</keyword>
<evidence type="ECO:0000256" key="3">
    <source>
        <dbReference type="ARBA" id="ARBA00012000"/>
    </source>
</evidence>
<evidence type="ECO:0000256" key="9">
    <source>
        <dbReference type="ARBA" id="ARBA00023204"/>
    </source>
</evidence>
<dbReference type="SUPFAM" id="SSF57884">
    <property type="entry name" value="Ada DNA repair protein, N-terminal domain (N-Ada 10)"/>
    <property type="match status" value="1"/>
</dbReference>
<dbReference type="InterPro" id="IPR011257">
    <property type="entry name" value="DNA_glycosylase"/>
</dbReference>
<evidence type="ECO:0000259" key="11">
    <source>
        <dbReference type="PROSITE" id="PS01124"/>
    </source>
</evidence>
<evidence type="ECO:0000313" key="13">
    <source>
        <dbReference type="Proteomes" id="UP000831775"/>
    </source>
</evidence>
<dbReference type="Gene3D" id="1.10.1670.10">
    <property type="entry name" value="Helix-hairpin-Helix base-excision DNA repair enzymes (C-terminal)"/>
    <property type="match status" value="1"/>
</dbReference>
<organism evidence="12 13">
    <name type="scientific">Leucobacter rhizosphaerae</name>
    <dbReference type="NCBI Taxonomy" id="2932245"/>
    <lineage>
        <taxon>Bacteria</taxon>
        <taxon>Bacillati</taxon>
        <taxon>Actinomycetota</taxon>
        <taxon>Actinomycetes</taxon>
        <taxon>Micrococcales</taxon>
        <taxon>Microbacteriaceae</taxon>
        <taxon>Leucobacter</taxon>
    </lineage>
</organism>
<gene>
    <name evidence="12" type="ORF">MUN76_08100</name>
</gene>
<dbReference type="Proteomes" id="UP000831775">
    <property type="component" value="Chromosome"/>
</dbReference>
<dbReference type="SUPFAM" id="SSF46689">
    <property type="entry name" value="Homeodomain-like"/>
    <property type="match status" value="1"/>
</dbReference>
<dbReference type="Gene3D" id="3.30.310.20">
    <property type="entry name" value="DNA-3-methyladenine glycosylase AlkA, N-terminal domain"/>
    <property type="match status" value="1"/>
</dbReference>
<keyword evidence="4" id="KW-0489">Methyltransferase</keyword>
<comment type="catalytic activity">
    <reaction evidence="1">
        <text>Hydrolysis of alkylated DNA, releasing 3-methyladenine, 3-methylguanine, 7-methylguanine and 7-methyladenine.</text>
        <dbReference type="EC" id="3.2.2.21"/>
    </reaction>
</comment>
<dbReference type="Pfam" id="PF06029">
    <property type="entry name" value="AlkA_N"/>
    <property type="match status" value="1"/>
</dbReference>
<name>A0ABY4FRX5_9MICO</name>
<dbReference type="Gene3D" id="1.10.10.60">
    <property type="entry name" value="Homeodomain-like"/>
    <property type="match status" value="1"/>
</dbReference>
<dbReference type="EMBL" id="CP095043">
    <property type="protein sequence ID" value="UOQ59026.1"/>
    <property type="molecule type" value="Genomic_DNA"/>
</dbReference>
<proteinExistence type="predicted"/>
<dbReference type="InterPro" id="IPR003265">
    <property type="entry name" value="HhH-GPD_domain"/>
</dbReference>
<feature type="domain" description="HTH araC/xylS-type" evidence="11">
    <location>
        <begin position="94"/>
        <end position="192"/>
    </location>
</feature>
<dbReference type="Pfam" id="PF12833">
    <property type="entry name" value="HTH_18"/>
    <property type="match status" value="1"/>
</dbReference>
<evidence type="ECO:0000256" key="7">
    <source>
        <dbReference type="ARBA" id="ARBA00023159"/>
    </source>
</evidence>
<dbReference type="Gene3D" id="1.10.340.30">
    <property type="entry name" value="Hypothetical protein, domain 2"/>
    <property type="match status" value="1"/>
</dbReference>
<dbReference type="SMART" id="SM00478">
    <property type="entry name" value="ENDO3c"/>
    <property type="match status" value="1"/>
</dbReference>
<evidence type="ECO:0000256" key="10">
    <source>
        <dbReference type="SAM" id="MobiDB-lite"/>
    </source>
</evidence>
<keyword evidence="9" id="KW-0234">DNA repair</keyword>
<keyword evidence="8" id="KW-0804">Transcription</keyword>
<evidence type="ECO:0000256" key="8">
    <source>
        <dbReference type="ARBA" id="ARBA00023163"/>
    </source>
</evidence>
<protein>
    <recommendedName>
        <fullName evidence="3">DNA-3-methyladenine glycosylase II</fullName>
        <ecNumber evidence="3">3.2.2.21</ecNumber>
    </recommendedName>
</protein>
<dbReference type="PANTHER" id="PTHR43003">
    <property type="entry name" value="DNA-3-METHYLADENINE GLYCOSYLASE"/>
    <property type="match status" value="1"/>
</dbReference>
<dbReference type="CDD" id="cd00056">
    <property type="entry name" value="ENDO3c"/>
    <property type="match status" value="1"/>
</dbReference>
<evidence type="ECO:0000256" key="4">
    <source>
        <dbReference type="ARBA" id="ARBA00022603"/>
    </source>
</evidence>
<dbReference type="InterPro" id="IPR035451">
    <property type="entry name" value="Ada-like_dom_sf"/>
</dbReference>
<comment type="cofactor">
    <cofactor evidence="2">
        <name>Zn(2+)</name>
        <dbReference type="ChEBI" id="CHEBI:29105"/>
    </cofactor>
</comment>
<evidence type="ECO:0000256" key="6">
    <source>
        <dbReference type="ARBA" id="ARBA00023015"/>
    </source>
</evidence>
<keyword evidence="5" id="KW-0227">DNA damage</keyword>
<evidence type="ECO:0000256" key="5">
    <source>
        <dbReference type="ARBA" id="ARBA00022763"/>
    </source>
</evidence>
<feature type="region of interest" description="Disordered" evidence="10">
    <location>
        <begin position="185"/>
        <end position="208"/>
    </location>
</feature>
<reference evidence="12 13" key="1">
    <citation type="submission" date="2022-04" db="EMBL/GenBank/DDBJ databases">
        <title>Leucobacter sp. isolated from rhizosphere of onion.</title>
        <authorList>
            <person name="Won M."/>
            <person name="Lee C.-M."/>
            <person name="Woen H.-Y."/>
            <person name="Kwon S.-W."/>
        </authorList>
    </citation>
    <scope>NUCLEOTIDE SEQUENCE [LARGE SCALE GENOMIC DNA]</scope>
    <source>
        <strain evidence="12 13">H25R-14</strain>
    </source>
</reference>
<dbReference type="SUPFAM" id="SSF48150">
    <property type="entry name" value="DNA-glycosylase"/>
    <property type="match status" value="1"/>
</dbReference>
<dbReference type="Pfam" id="PF00730">
    <property type="entry name" value="HhH-GPD"/>
    <property type="match status" value="1"/>
</dbReference>
<evidence type="ECO:0000256" key="2">
    <source>
        <dbReference type="ARBA" id="ARBA00001947"/>
    </source>
</evidence>
<dbReference type="RefSeq" id="WP_244683834.1">
    <property type="nucleotide sequence ID" value="NZ_CP095043.1"/>
</dbReference>
<dbReference type="InterPro" id="IPR037046">
    <property type="entry name" value="AlkA_N_sf"/>
</dbReference>
<dbReference type="InterPro" id="IPR009057">
    <property type="entry name" value="Homeodomain-like_sf"/>
</dbReference>
<keyword evidence="4" id="KW-0808">Transferase</keyword>
<keyword evidence="13" id="KW-1185">Reference proteome</keyword>
<dbReference type="PANTHER" id="PTHR43003:SF13">
    <property type="entry name" value="DNA-3-METHYLADENINE GLYCOSYLASE 2"/>
    <property type="match status" value="1"/>
</dbReference>
<sequence length="530" mass="55954">MQTPTGPATLDFDACYRAASGRDARWDGRVYLGVTSTGIYCRPSCPARKPRRENCRFYASAAACVAAGFRACKRCRPEAVPGTRDWDARGDLVARAVRRIRDGAVDTVGVAGLAAELAVSERHLRRMLLEEVGVGPLQLARNRRAHAARALIEETDLPLADVAFAAGFGSVRQFGDTMREEFGIAPSALPRRSQPERPSDPAGPVSDERPKLALRLRTRAPFAAAGVRAFLAAHAIPGRDLIDPAGPTSHAIDLPGGTAVVRIDWGDVPSVAEQLAGDPGVRGAGAAGARVVGVPIVLSLPGLADTMPAIQVVRRLLDLDADPAQIASALGDDPVLAPIMLRRPGLRLPGARHAAEFALGTVLGQQISLAAARTIQGRMAAAFEVTPSSGSGAAPGFVAHPDPRSIADTSADELRARLGLTRARADTLRALATALAEGLELGPGADRDAVRATLLAIRGIGPWTVELVAMRALGDPDAFPAGDLILKRALGTERESVARELSQRWRPFRGYATQYLWSDFLEAASGKDTP</sequence>